<dbReference type="EMBL" id="OW240914">
    <property type="protein sequence ID" value="CAH2276439.1"/>
    <property type="molecule type" value="Genomic_DNA"/>
</dbReference>
<evidence type="ECO:0000313" key="2">
    <source>
        <dbReference type="EMBL" id="CAH2276439.1"/>
    </source>
</evidence>
<name>A0AAD1W0L4_PELCU</name>
<reference evidence="2" key="1">
    <citation type="submission" date="2022-03" db="EMBL/GenBank/DDBJ databases">
        <authorList>
            <person name="Alioto T."/>
            <person name="Alioto T."/>
            <person name="Gomez Garrido J."/>
        </authorList>
    </citation>
    <scope>NUCLEOTIDE SEQUENCE</scope>
</reference>
<organism evidence="2 3">
    <name type="scientific">Pelobates cultripes</name>
    <name type="common">Western spadefoot toad</name>
    <dbReference type="NCBI Taxonomy" id="61616"/>
    <lineage>
        <taxon>Eukaryota</taxon>
        <taxon>Metazoa</taxon>
        <taxon>Chordata</taxon>
        <taxon>Craniata</taxon>
        <taxon>Vertebrata</taxon>
        <taxon>Euteleostomi</taxon>
        <taxon>Amphibia</taxon>
        <taxon>Batrachia</taxon>
        <taxon>Anura</taxon>
        <taxon>Pelobatoidea</taxon>
        <taxon>Pelobatidae</taxon>
        <taxon>Pelobates</taxon>
    </lineage>
</organism>
<dbReference type="Proteomes" id="UP001295444">
    <property type="component" value="Chromosome 03"/>
</dbReference>
<evidence type="ECO:0000313" key="3">
    <source>
        <dbReference type="Proteomes" id="UP001295444"/>
    </source>
</evidence>
<gene>
    <name evidence="2" type="ORF">PECUL_23A009790</name>
</gene>
<dbReference type="AlphaFoldDB" id="A0AAD1W0L4"/>
<feature type="compositionally biased region" description="Polar residues" evidence="1">
    <location>
        <begin position="1"/>
        <end position="13"/>
    </location>
</feature>
<feature type="non-terminal residue" evidence="2">
    <location>
        <position position="63"/>
    </location>
</feature>
<feature type="region of interest" description="Disordered" evidence="1">
    <location>
        <begin position="1"/>
        <end position="39"/>
    </location>
</feature>
<evidence type="ECO:0000256" key="1">
    <source>
        <dbReference type="SAM" id="MobiDB-lite"/>
    </source>
</evidence>
<protein>
    <submittedName>
        <fullName evidence="2">Uncharacterized protein</fullName>
    </submittedName>
</protein>
<proteinExistence type="predicted"/>
<feature type="non-terminal residue" evidence="2">
    <location>
        <position position="1"/>
    </location>
</feature>
<feature type="compositionally biased region" description="Polar residues" evidence="1">
    <location>
        <begin position="23"/>
        <end position="37"/>
    </location>
</feature>
<keyword evidence="3" id="KW-1185">Reference proteome</keyword>
<sequence length="63" mass="6931">QQENPSPVASLQGHTAAEHCHTPRQTPSLPDSHTQEPSWAWSPLRTLLEPQPQAQAHTISQTS</sequence>
<accession>A0AAD1W0L4</accession>